<evidence type="ECO:0000313" key="2">
    <source>
        <dbReference type="EMBL" id="JAD78174.1"/>
    </source>
</evidence>
<evidence type="ECO:0000256" key="1">
    <source>
        <dbReference type="SAM" id="MobiDB-lite"/>
    </source>
</evidence>
<feature type="region of interest" description="Disordered" evidence="1">
    <location>
        <begin position="109"/>
        <end position="155"/>
    </location>
</feature>
<protein>
    <submittedName>
        <fullName evidence="2">Uncharacterized protein</fullName>
    </submittedName>
</protein>
<reference evidence="2" key="1">
    <citation type="submission" date="2014-09" db="EMBL/GenBank/DDBJ databases">
        <authorList>
            <person name="Magalhaes I.L.F."/>
            <person name="Oliveira U."/>
            <person name="Santos F.R."/>
            <person name="Vidigal T.H.D.A."/>
            <person name="Brescovit A.D."/>
            <person name="Santos A.J."/>
        </authorList>
    </citation>
    <scope>NUCLEOTIDE SEQUENCE</scope>
    <source>
        <tissue evidence="2">Shoot tissue taken approximately 20 cm above the soil surface</tissue>
    </source>
</reference>
<organism evidence="2">
    <name type="scientific">Arundo donax</name>
    <name type="common">Giant reed</name>
    <name type="synonym">Donax arundinaceus</name>
    <dbReference type="NCBI Taxonomy" id="35708"/>
    <lineage>
        <taxon>Eukaryota</taxon>
        <taxon>Viridiplantae</taxon>
        <taxon>Streptophyta</taxon>
        <taxon>Embryophyta</taxon>
        <taxon>Tracheophyta</taxon>
        <taxon>Spermatophyta</taxon>
        <taxon>Magnoliopsida</taxon>
        <taxon>Liliopsida</taxon>
        <taxon>Poales</taxon>
        <taxon>Poaceae</taxon>
        <taxon>PACMAD clade</taxon>
        <taxon>Arundinoideae</taxon>
        <taxon>Arundineae</taxon>
        <taxon>Arundo</taxon>
    </lineage>
</organism>
<proteinExistence type="predicted"/>
<dbReference type="AlphaFoldDB" id="A0A0A9CPF2"/>
<feature type="compositionally biased region" description="Low complexity" evidence="1">
    <location>
        <begin position="146"/>
        <end position="155"/>
    </location>
</feature>
<name>A0A0A9CPF2_ARUDO</name>
<accession>A0A0A9CPF2</accession>
<dbReference type="EMBL" id="GBRH01219721">
    <property type="protein sequence ID" value="JAD78174.1"/>
    <property type="molecule type" value="Transcribed_RNA"/>
</dbReference>
<reference evidence="2" key="2">
    <citation type="journal article" date="2015" name="Data Brief">
        <title>Shoot transcriptome of the giant reed, Arundo donax.</title>
        <authorList>
            <person name="Barrero R.A."/>
            <person name="Guerrero F.D."/>
            <person name="Moolhuijzen P."/>
            <person name="Goolsby J.A."/>
            <person name="Tidwell J."/>
            <person name="Bellgard S.E."/>
            <person name="Bellgard M.I."/>
        </authorList>
    </citation>
    <scope>NUCLEOTIDE SEQUENCE</scope>
    <source>
        <tissue evidence="2">Shoot tissue taken approximately 20 cm above the soil surface</tissue>
    </source>
</reference>
<sequence length="217" mass="23162">MQEDRVVEVEAGDKRALGLEFHVAVGVRGAESTRERRHEGLHVGEGAELVGAGGVGSGGERGRRRGRGVVVGEVDGGDVVDAGAALVLAAGVEPDEVLLRVARHLRRRPSRHEVARDVPPVPPPVLLQPHQEQPESRNENSPFFCGKNTSGSTNSSKTMILVGVVAYLCSSSVQGTPFFRSWSGPRARLRQQPPPRLNAPSLPSQSRVNPDEGGELL</sequence>
<feature type="region of interest" description="Disordered" evidence="1">
    <location>
        <begin position="180"/>
        <end position="217"/>
    </location>
</feature>